<feature type="region of interest" description="Disordered" evidence="1">
    <location>
        <begin position="196"/>
        <end position="292"/>
    </location>
</feature>
<dbReference type="HOGENOM" id="CLU_767318_0_0_1"/>
<feature type="compositionally biased region" description="Polar residues" evidence="1">
    <location>
        <begin position="226"/>
        <end position="244"/>
    </location>
</feature>
<feature type="region of interest" description="Disordered" evidence="1">
    <location>
        <begin position="98"/>
        <end position="169"/>
    </location>
</feature>
<sequence>MRNWPDNLPWPWDLTENRGGATQSTLAPLYYASTGFNNQARLEVVLWEDADEDPVIVQRVNGTTFRVSRGYEARMSAALKPLSQAAKKMVKGRARTRALARKRAMIPSSSSSEDEDGPEEVLPDADALVHDRDHEQEQGRAPRKRARTSTESEGRSNSDRPGQAPAQLAQPAATIAGIPSATPIAPAVASPQGITTAGNVMAPAPRTESRGEDAPPASGLEGIHQPTRQSMPPDSGSRAPNTMPDTGAVWHSEAPRHHPQSLATHPLDIRPPALHHDARNPTGPVPGDRPLHAHRIIPAVPPVPPYDADGARMPYTYPQAPETRYFGGPMYGCHPGHAHDHGQPGGVAEGPPPPSYPAGPA</sequence>
<gene>
    <name evidence="2" type="ORF">DACRYDRAFT_25506</name>
</gene>
<proteinExistence type="predicted"/>
<name>M5FQA6_DACPD</name>
<reference evidence="2 3" key="1">
    <citation type="journal article" date="2012" name="Science">
        <title>The Paleozoic origin of enzymatic lignin decomposition reconstructed from 31 fungal genomes.</title>
        <authorList>
            <person name="Floudas D."/>
            <person name="Binder M."/>
            <person name="Riley R."/>
            <person name="Barry K."/>
            <person name="Blanchette R.A."/>
            <person name="Henrissat B."/>
            <person name="Martinez A.T."/>
            <person name="Otillar R."/>
            <person name="Spatafora J.W."/>
            <person name="Yadav J.S."/>
            <person name="Aerts A."/>
            <person name="Benoit I."/>
            <person name="Boyd A."/>
            <person name="Carlson A."/>
            <person name="Copeland A."/>
            <person name="Coutinho P.M."/>
            <person name="de Vries R.P."/>
            <person name="Ferreira P."/>
            <person name="Findley K."/>
            <person name="Foster B."/>
            <person name="Gaskell J."/>
            <person name="Glotzer D."/>
            <person name="Gorecki P."/>
            <person name="Heitman J."/>
            <person name="Hesse C."/>
            <person name="Hori C."/>
            <person name="Igarashi K."/>
            <person name="Jurgens J.A."/>
            <person name="Kallen N."/>
            <person name="Kersten P."/>
            <person name="Kohler A."/>
            <person name="Kuees U."/>
            <person name="Kumar T.K.A."/>
            <person name="Kuo A."/>
            <person name="LaButti K."/>
            <person name="Larrondo L.F."/>
            <person name="Lindquist E."/>
            <person name="Ling A."/>
            <person name="Lombard V."/>
            <person name="Lucas S."/>
            <person name="Lundell T."/>
            <person name="Martin R."/>
            <person name="McLaughlin D.J."/>
            <person name="Morgenstern I."/>
            <person name="Morin E."/>
            <person name="Murat C."/>
            <person name="Nagy L.G."/>
            <person name="Nolan M."/>
            <person name="Ohm R.A."/>
            <person name="Patyshakuliyeva A."/>
            <person name="Rokas A."/>
            <person name="Ruiz-Duenas F.J."/>
            <person name="Sabat G."/>
            <person name="Salamov A."/>
            <person name="Samejima M."/>
            <person name="Schmutz J."/>
            <person name="Slot J.C."/>
            <person name="St John F."/>
            <person name="Stenlid J."/>
            <person name="Sun H."/>
            <person name="Sun S."/>
            <person name="Syed K."/>
            <person name="Tsang A."/>
            <person name="Wiebenga A."/>
            <person name="Young D."/>
            <person name="Pisabarro A."/>
            <person name="Eastwood D.C."/>
            <person name="Martin F."/>
            <person name="Cullen D."/>
            <person name="Grigoriev I.V."/>
            <person name="Hibbett D.S."/>
        </authorList>
    </citation>
    <scope>NUCLEOTIDE SEQUENCE [LARGE SCALE GENOMIC DNA]</scope>
    <source>
        <strain evidence="2 3">DJM-731 SS1</strain>
    </source>
</reference>
<dbReference type="EMBL" id="JH795880">
    <property type="protein sequence ID" value="EJT96849.1"/>
    <property type="molecule type" value="Genomic_DNA"/>
</dbReference>
<keyword evidence="3" id="KW-1185">Reference proteome</keyword>
<evidence type="ECO:0000313" key="2">
    <source>
        <dbReference type="EMBL" id="EJT96849.1"/>
    </source>
</evidence>
<protein>
    <submittedName>
        <fullName evidence="2">Uncharacterized protein</fullName>
    </submittedName>
</protein>
<dbReference type="OrthoDB" id="10676617at2759"/>
<accession>M5FQA6</accession>
<dbReference type="AlphaFoldDB" id="M5FQA6"/>
<feature type="compositionally biased region" description="Acidic residues" evidence="1">
    <location>
        <begin position="112"/>
        <end position="123"/>
    </location>
</feature>
<feature type="compositionally biased region" description="Basic and acidic residues" evidence="1">
    <location>
        <begin position="127"/>
        <end position="140"/>
    </location>
</feature>
<feature type="region of interest" description="Disordered" evidence="1">
    <location>
        <begin position="333"/>
        <end position="361"/>
    </location>
</feature>
<feature type="compositionally biased region" description="Pro residues" evidence="1">
    <location>
        <begin position="350"/>
        <end position="361"/>
    </location>
</feature>
<feature type="compositionally biased region" description="Basic and acidic residues" evidence="1">
    <location>
        <begin position="148"/>
        <end position="158"/>
    </location>
</feature>
<organism evidence="2 3">
    <name type="scientific">Dacryopinax primogenitus (strain DJM 731)</name>
    <name type="common">Brown rot fungus</name>
    <dbReference type="NCBI Taxonomy" id="1858805"/>
    <lineage>
        <taxon>Eukaryota</taxon>
        <taxon>Fungi</taxon>
        <taxon>Dikarya</taxon>
        <taxon>Basidiomycota</taxon>
        <taxon>Agaricomycotina</taxon>
        <taxon>Dacrymycetes</taxon>
        <taxon>Dacrymycetales</taxon>
        <taxon>Dacrymycetaceae</taxon>
        <taxon>Dacryopinax</taxon>
    </lineage>
</organism>
<evidence type="ECO:0000256" key="1">
    <source>
        <dbReference type="SAM" id="MobiDB-lite"/>
    </source>
</evidence>
<dbReference type="RefSeq" id="XP_040623747.1">
    <property type="nucleotide sequence ID" value="XM_040774191.1"/>
</dbReference>
<dbReference type="Proteomes" id="UP000030653">
    <property type="component" value="Unassembled WGS sequence"/>
</dbReference>
<evidence type="ECO:0000313" key="3">
    <source>
        <dbReference type="Proteomes" id="UP000030653"/>
    </source>
</evidence>
<dbReference type="GeneID" id="63689253"/>